<evidence type="ECO:0000256" key="1">
    <source>
        <dbReference type="ARBA" id="ARBA00010118"/>
    </source>
</evidence>
<dbReference type="InterPro" id="IPR006598">
    <property type="entry name" value="CAP10"/>
</dbReference>
<dbReference type="GO" id="GO:0016740">
    <property type="term" value="F:transferase activity"/>
    <property type="evidence" value="ECO:0007669"/>
    <property type="project" value="UniProtKB-KW"/>
</dbReference>
<dbReference type="Pfam" id="PF05686">
    <property type="entry name" value="Glyco_transf_90"/>
    <property type="match status" value="1"/>
</dbReference>
<accession>D8SEQ2</accession>
<organism evidence="5">
    <name type="scientific">Selaginella moellendorffii</name>
    <name type="common">Spikemoss</name>
    <dbReference type="NCBI Taxonomy" id="88036"/>
    <lineage>
        <taxon>Eukaryota</taxon>
        <taxon>Viridiplantae</taxon>
        <taxon>Streptophyta</taxon>
        <taxon>Embryophyta</taxon>
        <taxon>Tracheophyta</taxon>
        <taxon>Lycopodiopsida</taxon>
        <taxon>Selaginellales</taxon>
        <taxon>Selaginellaceae</taxon>
        <taxon>Selaginella</taxon>
    </lineage>
</organism>
<dbReference type="AlphaFoldDB" id="D8SEQ2"/>
<gene>
    <name evidence="4" type="primary">GT90A1</name>
    <name evidence="4" type="ORF">SELMODRAFT_53728</name>
</gene>
<feature type="non-terminal residue" evidence="4">
    <location>
        <position position="1"/>
    </location>
</feature>
<sequence>RCPAYYSRVFEDLAPWKEKGIQEHDLETARKHSAFRAIVRDGRLYVELYYRCFQTRMMFTIVGIMQLLQRFPGQIPDVDIFFNCQDRPQITKSAFDEAPPPLFGYCSTKNHFDIPFPDWSFWGWPENKILPWRSQLKRITRQAEWKDRDSSVQWRGDPRTSQIRQRLIACNSTGDKTLLVHGQNWRDQSDLQNWKLESHCHSRYKLYAEGYAWSASYKYIMGCGSTVLAIDSDYYEFFTRDLKAGVHYVPISREGNLCQSISNARQWGESHPGEAQAIATRGQRFLVEALNLDQVYGYMLHLIQEYGKLQKFKPPVPREAHVVHPALVKCLAHPRDLETLERTAI</sequence>
<protein>
    <submittedName>
        <fullName evidence="4">Glycosyltransferase, CAZy family GT90</fullName>
    </submittedName>
</protein>
<keyword evidence="2 4" id="KW-0808">Transferase</keyword>
<evidence type="ECO:0000313" key="5">
    <source>
        <dbReference type="Proteomes" id="UP000001514"/>
    </source>
</evidence>
<dbReference type="eggNOG" id="KOG2458">
    <property type="taxonomic scope" value="Eukaryota"/>
</dbReference>
<evidence type="ECO:0000313" key="4">
    <source>
        <dbReference type="EMBL" id="EFJ17015.1"/>
    </source>
</evidence>
<dbReference type="InterPro" id="IPR051091">
    <property type="entry name" value="O-Glucosyltr/Glycosyltrsf_90"/>
</dbReference>
<dbReference type="SMART" id="SM00672">
    <property type="entry name" value="CAP10"/>
    <property type="match status" value="1"/>
</dbReference>
<dbReference type="OrthoDB" id="202415at2759"/>
<dbReference type="KEGG" id="smo:SELMODRAFT_53728"/>
<dbReference type="HOGENOM" id="CLU_027109_0_0_1"/>
<dbReference type="PANTHER" id="PTHR12203">
    <property type="entry name" value="KDEL LYS-ASP-GLU-LEU CONTAINING - RELATED"/>
    <property type="match status" value="1"/>
</dbReference>
<evidence type="ECO:0000259" key="3">
    <source>
        <dbReference type="SMART" id="SM00672"/>
    </source>
</evidence>
<dbReference type="PANTHER" id="PTHR12203:SF35">
    <property type="entry name" value="PROTEIN O-GLUCOSYLTRANSFERASE 1"/>
    <property type="match status" value="1"/>
</dbReference>
<proteinExistence type="inferred from homology"/>
<dbReference type="Gramene" id="EFJ17015">
    <property type="protein sequence ID" value="EFJ17015"/>
    <property type="gene ID" value="SELMODRAFT_53728"/>
</dbReference>
<dbReference type="GeneID" id="9634542"/>
<evidence type="ECO:0000256" key="2">
    <source>
        <dbReference type="ARBA" id="ARBA00022679"/>
    </source>
</evidence>
<keyword evidence="5" id="KW-1185">Reference proteome</keyword>
<comment type="similarity">
    <text evidence="1">Belongs to the glycosyltransferase 90 family.</text>
</comment>
<dbReference type="Proteomes" id="UP000001514">
    <property type="component" value="Unassembled WGS sequence"/>
</dbReference>
<name>D8SEQ2_SELML</name>
<dbReference type="EMBL" id="GL377616">
    <property type="protein sequence ID" value="EFJ17015.1"/>
    <property type="molecule type" value="Genomic_DNA"/>
</dbReference>
<feature type="domain" description="Glycosyl transferase CAP10" evidence="3">
    <location>
        <begin position="74"/>
        <end position="313"/>
    </location>
</feature>
<reference evidence="4" key="1">
    <citation type="journal article" date="2011" name="Science">
        <title>The Selaginella genome identifies genetic changes associated with the evolution of vascular plants.</title>
        <authorList>
            <person name="Banks J.A."/>
            <person name="Nishiyama T."/>
            <person name="Hasebe M."/>
            <person name="Bowman J.L."/>
            <person name="Gribskov M."/>
            <person name="dePamphilis C."/>
            <person name="Albert V.A."/>
            <person name="Aono N."/>
            <person name="Aoyama T."/>
            <person name="Ambrose B.A."/>
            <person name="Ashton N.W."/>
            <person name="Axtell M.J."/>
            <person name="Barker E."/>
            <person name="Barker M.S."/>
            <person name="Bennetzen J.L."/>
            <person name="Bonawitz N.D."/>
            <person name="Chapple C."/>
            <person name="Cheng C."/>
            <person name="Correa L.G."/>
            <person name="Dacre M."/>
            <person name="DeBarry J."/>
            <person name="Dreyer I."/>
            <person name="Elias M."/>
            <person name="Engstrom E.M."/>
            <person name="Estelle M."/>
            <person name="Feng L."/>
            <person name="Finet C."/>
            <person name="Floyd S.K."/>
            <person name="Frommer W.B."/>
            <person name="Fujita T."/>
            <person name="Gramzow L."/>
            <person name="Gutensohn M."/>
            <person name="Harholt J."/>
            <person name="Hattori M."/>
            <person name="Heyl A."/>
            <person name="Hirai T."/>
            <person name="Hiwatashi Y."/>
            <person name="Ishikawa M."/>
            <person name="Iwata M."/>
            <person name="Karol K.G."/>
            <person name="Koehler B."/>
            <person name="Kolukisaoglu U."/>
            <person name="Kubo M."/>
            <person name="Kurata T."/>
            <person name="Lalonde S."/>
            <person name="Li K."/>
            <person name="Li Y."/>
            <person name="Litt A."/>
            <person name="Lyons E."/>
            <person name="Manning G."/>
            <person name="Maruyama T."/>
            <person name="Michael T.P."/>
            <person name="Mikami K."/>
            <person name="Miyazaki S."/>
            <person name="Morinaga S."/>
            <person name="Murata T."/>
            <person name="Mueller-Roeber B."/>
            <person name="Nelson D.R."/>
            <person name="Obara M."/>
            <person name="Oguri Y."/>
            <person name="Olmstead R.G."/>
            <person name="Onodera N."/>
            <person name="Petersen B.L."/>
            <person name="Pils B."/>
            <person name="Prigge M."/>
            <person name="Rensing S.A."/>
            <person name="Riano-Pachon D.M."/>
            <person name="Roberts A.W."/>
            <person name="Sato Y."/>
            <person name="Scheller H.V."/>
            <person name="Schulz B."/>
            <person name="Schulz C."/>
            <person name="Shakirov E.V."/>
            <person name="Shibagaki N."/>
            <person name="Shinohara N."/>
            <person name="Shippen D.E."/>
            <person name="Soerensen I."/>
            <person name="Sotooka R."/>
            <person name="Sugimoto N."/>
            <person name="Sugita M."/>
            <person name="Sumikawa N."/>
            <person name="Tanurdzic M."/>
            <person name="Theissen G."/>
            <person name="Ulvskov P."/>
            <person name="Wakazuki S."/>
            <person name="Weng J.K."/>
            <person name="Willats W.W."/>
            <person name="Wipf D."/>
            <person name="Wolf P.G."/>
            <person name="Yang L."/>
            <person name="Zimmer A.D."/>
            <person name="Zhu Q."/>
            <person name="Mitros T."/>
            <person name="Hellsten U."/>
            <person name="Loque D."/>
            <person name="Otillar R."/>
            <person name="Salamov A."/>
            <person name="Schmutz J."/>
            <person name="Shapiro H."/>
            <person name="Lindquist E."/>
            <person name="Lucas S."/>
            <person name="Rokhsar D."/>
            <person name="Grigoriev I.V."/>
        </authorList>
    </citation>
    <scope>NUCLEOTIDE SEQUENCE [LARGE SCALE GENOMIC DNA]</scope>
</reference>
<feature type="non-terminal residue" evidence="4">
    <location>
        <position position="345"/>
    </location>
</feature>
<dbReference type="InParanoid" id="D8SEQ2"/>